<feature type="domain" description="Ig-like" evidence="2">
    <location>
        <begin position="61"/>
        <end position="156"/>
    </location>
</feature>
<evidence type="ECO:0000313" key="4">
    <source>
        <dbReference type="Proteomes" id="UP001497623"/>
    </source>
</evidence>
<dbReference type="GO" id="GO:0050808">
    <property type="term" value="P:synapse organization"/>
    <property type="evidence" value="ECO:0007669"/>
    <property type="project" value="TreeGrafter"/>
</dbReference>
<organism evidence="3 4">
    <name type="scientific">Meganyctiphanes norvegica</name>
    <name type="common">Northern krill</name>
    <name type="synonym">Thysanopoda norvegica</name>
    <dbReference type="NCBI Taxonomy" id="48144"/>
    <lineage>
        <taxon>Eukaryota</taxon>
        <taxon>Metazoa</taxon>
        <taxon>Ecdysozoa</taxon>
        <taxon>Arthropoda</taxon>
        <taxon>Crustacea</taxon>
        <taxon>Multicrustacea</taxon>
        <taxon>Malacostraca</taxon>
        <taxon>Eumalacostraca</taxon>
        <taxon>Eucarida</taxon>
        <taxon>Euphausiacea</taxon>
        <taxon>Euphausiidae</taxon>
        <taxon>Meganyctiphanes</taxon>
    </lineage>
</organism>
<evidence type="ECO:0000259" key="2">
    <source>
        <dbReference type="PROSITE" id="PS50835"/>
    </source>
</evidence>
<dbReference type="InterPro" id="IPR013098">
    <property type="entry name" value="Ig_I-set"/>
</dbReference>
<dbReference type="InterPro" id="IPR003599">
    <property type="entry name" value="Ig_sub"/>
</dbReference>
<evidence type="ECO:0000256" key="1">
    <source>
        <dbReference type="SAM" id="MobiDB-lite"/>
    </source>
</evidence>
<comment type="caution">
    <text evidence="3">The sequence shown here is derived from an EMBL/GenBank/DDBJ whole genome shotgun (WGS) entry which is preliminary data.</text>
</comment>
<protein>
    <recommendedName>
        <fullName evidence="2">Ig-like domain-containing protein</fullName>
    </recommendedName>
</protein>
<feature type="compositionally biased region" description="Basic and acidic residues" evidence="1">
    <location>
        <begin position="1"/>
        <end position="10"/>
    </location>
</feature>
<feature type="region of interest" description="Disordered" evidence="1">
    <location>
        <begin position="1"/>
        <end position="42"/>
    </location>
</feature>
<dbReference type="InterPro" id="IPR037448">
    <property type="entry name" value="Zig-8"/>
</dbReference>
<dbReference type="PANTHER" id="PTHR23279:SF45">
    <property type="entry name" value="DEFECTIVE PROBOSCIS EXTENSION RESPONSE 12, ISOFORM C"/>
    <property type="match status" value="1"/>
</dbReference>
<dbReference type="CDD" id="cd00099">
    <property type="entry name" value="IgV"/>
    <property type="match status" value="1"/>
</dbReference>
<proteinExistence type="predicted"/>
<name>A0AAV2RWR8_MEGNR</name>
<dbReference type="InterPro" id="IPR003598">
    <property type="entry name" value="Ig_sub2"/>
</dbReference>
<dbReference type="Proteomes" id="UP001497623">
    <property type="component" value="Unassembled WGS sequence"/>
</dbReference>
<gene>
    <name evidence="3" type="ORF">MNOR_LOCUS30380</name>
</gene>
<keyword evidence="4" id="KW-1185">Reference proteome</keyword>
<reference evidence="3 4" key="1">
    <citation type="submission" date="2024-05" db="EMBL/GenBank/DDBJ databases">
        <authorList>
            <person name="Wallberg A."/>
        </authorList>
    </citation>
    <scope>NUCLEOTIDE SEQUENCE [LARGE SCALE GENOMIC DNA]</scope>
</reference>
<dbReference type="SMART" id="SM00409">
    <property type="entry name" value="IG"/>
    <property type="match status" value="2"/>
</dbReference>
<accession>A0AAV2RWR8</accession>
<dbReference type="AlphaFoldDB" id="A0AAV2RWR8"/>
<dbReference type="Pfam" id="PF13927">
    <property type="entry name" value="Ig_3"/>
    <property type="match status" value="1"/>
</dbReference>
<feature type="domain" description="Ig-like" evidence="2">
    <location>
        <begin position="166"/>
        <end position="268"/>
    </location>
</feature>
<feature type="compositionally biased region" description="Basic and acidic residues" evidence="1">
    <location>
        <begin position="20"/>
        <end position="39"/>
    </location>
</feature>
<dbReference type="PROSITE" id="PS50835">
    <property type="entry name" value="IG_LIKE"/>
    <property type="match status" value="2"/>
</dbReference>
<dbReference type="InterPro" id="IPR007110">
    <property type="entry name" value="Ig-like_dom"/>
</dbReference>
<dbReference type="InterPro" id="IPR036179">
    <property type="entry name" value="Ig-like_dom_sf"/>
</dbReference>
<dbReference type="PANTHER" id="PTHR23279">
    <property type="entry name" value="DEFECTIVE PROBOSCIS EXTENSION RESPONSE DPR -RELATED"/>
    <property type="match status" value="1"/>
</dbReference>
<sequence>MAAATKDRHQSPLNHLTQGTKDDGLGAGDKHGVGTDDKGSSLGSSRWSLGYSGGGTGGPLPAVAINNTITNVTAQVGSSAFLPCRIGHLGDRQISWIRRRDWHVLTSADILYTFDQRFSVQHSDGTQDWTLQIKYVTEKDNGTYECQVSTASGIISLFVKLDVVTPEARILGQGQYHVNHGSPIRLTCIITKSPIPPQFINWYFNGIQLNYDPSRPEVKITTELPSSRGGISRSRLVVEHAEENRHAGNYSCSAGPHTITASTRVFITEGDKTAAVQRIDSSAGHRDSLSPFMLLLLLVATLVDLILR</sequence>
<dbReference type="GO" id="GO:0032589">
    <property type="term" value="C:neuron projection membrane"/>
    <property type="evidence" value="ECO:0007669"/>
    <property type="project" value="TreeGrafter"/>
</dbReference>
<dbReference type="Pfam" id="PF07679">
    <property type="entry name" value="I-set"/>
    <property type="match status" value="1"/>
</dbReference>
<dbReference type="SUPFAM" id="SSF48726">
    <property type="entry name" value="Immunoglobulin"/>
    <property type="match status" value="2"/>
</dbReference>
<evidence type="ECO:0000313" key="3">
    <source>
        <dbReference type="EMBL" id="CAL4149298.1"/>
    </source>
</evidence>
<dbReference type="EMBL" id="CAXKWB010036955">
    <property type="protein sequence ID" value="CAL4149298.1"/>
    <property type="molecule type" value="Genomic_DNA"/>
</dbReference>
<dbReference type="Gene3D" id="2.60.40.10">
    <property type="entry name" value="Immunoglobulins"/>
    <property type="match status" value="2"/>
</dbReference>
<dbReference type="SMART" id="SM00408">
    <property type="entry name" value="IGc2"/>
    <property type="match status" value="2"/>
</dbReference>
<dbReference type="InterPro" id="IPR013783">
    <property type="entry name" value="Ig-like_fold"/>
</dbReference>
<dbReference type="FunFam" id="2.60.40.10:FF:001061">
    <property type="entry name" value="Uncharacterized protein, isoform C"/>
    <property type="match status" value="1"/>
</dbReference>